<evidence type="ECO:0000256" key="1">
    <source>
        <dbReference type="SAM" id="Coils"/>
    </source>
</evidence>
<dbReference type="InParanoid" id="D2UYC3"/>
<keyword evidence="4" id="KW-1185">Reference proteome</keyword>
<dbReference type="Proteomes" id="UP000006671">
    <property type="component" value="Unassembled WGS sequence"/>
</dbReference>
<dbReference type="OrthoDB" id="10263222at2759"/>
<evidence type="ECO:0000256" key="2">
    <source>
        <dbReference type="SAM" id="MobiDB-lite"/>
    </source>
</evidence>
<dbReference type="VEuPathDB" id="AmoebaDB:NAEGRDRAFT_45140"/>
<feature type="compositionally biased region" description="Polar residues" evidence="2">
    <location>
        <begin position="8"/>
        <end position="17"/>
    </location>
</feature>
<dbReference type="GO" id="GO:0004519">
    <property type="term" value="F:endonuclease activity"/>
    <property type="evidence" value="ECO:0007669"/>
    <property type="project" value="InterPro"/>
</dbReference>
<dbReference type="InterPro" id="IPR007174">
    <property type="entry name" value="Las1"/>
</dbReference>
<proteinExistence type="predicted"/>
<feature type="coiled-coil region" evidence="1">
    <location>
        <begin position="263"/>
        <end position="293"/>
    </location>
</feature>
<evidence type="ECO:0000313" key="3">
    <source>
        <dbReference type="EMBL" id="EFC50767.1"/>
    </source>
</evidence>
<protein>
    <submittedName>
        <fullName evidence="3">Predicted protein</fullName>
    </submittedName>
</protein>
<reference evidence="3 4" key="1">
    <citation type="journal article" date="2010" name="Cell">
        <title>The genome of Naegleria gruberi illuminates early eukaryotic versatility.</title>
        <authorList>
            <person name="Fritz-Laylin L.K."/>
            <person name="Prochnik S.E."/>
            <person name="Ginger M.L."/>
            <person name="Dacks J.B."/>
            <person name="Carpenter M.L."/>
            <person name="Field M.C."/>
            <person name="Kuo A."/>
            <person name="Paredez A."/>
            <person name="Chapman J."/>
            <person name="Pham J."/>
            <person name="Shu S."/>
            <person name="Neupane R."/>
            <person name="Cipriano M."/>
            <person name="Mancuso J."/>
            <person name="Tu H."/>
            <person name="Salamov A."/>
            <person name="Lindquist E."/>
            <person name="Shapiro H."/>
            <person name="Lucas S."/>
            <person name="Grigoriev I.V."/>
            <person name="Cande W.Z."/>
            <person name="Fulton C."/>
            <person name="Rokhsar D.S."/>
            <person name="Dawson S.C."/>
        </authorList>
    </citation>
    <scope>NUCLEOTIDE SEQUENCE [LARGE SCALE GENOMIC DNA]</scope>
    <source>
        <strain evidence="3 4">NEG-M</strain>
    </source>
</reference>
<dbReference type="Pfam" id="PF04031">
    <property type="entry name" value="Las1"/>
    <property type="match status" value="1"/>
</dbReference>
<sequence>MKRKTPIDCQQQTLQPSTKRKNQGEGSQLYSTQQQHREQDKQYKCEQSVRYNLDFNNQDCPLVSWYDWNEWLFVKRNLFSDDGVWMNNSPTREKESLREKSIEILGVWKSKFRIQTSTIVESSYLFLEALKIDQRIDSKHNRLNIKSIKEQALSNAIVRFVNLFSKDGKKTQSSSLALGSRQADCPKLLVDVRNEISHRKFPSIEILENCAKQALKWMKTKYWDNQEEYILNFQKEWIQYSNQYIIQFNKRKELPQVEEAFDKKEKQRRKEKIEAATKELEKIEERILQHTRGPSCSFIVQSFLLAVLVSPQYNTAKTKPDHIVNKLRPLIDFLDERLDFIPHLLKQIIILIRDFVISTESHSMFVCGVEVTCEMIELCFSYFDTLLRIFTKKQKTNCSVVVGELSHQIEISNSEFLDILKTTMNKHASQYLNNQSSTLQYEYGIGSFDSVLSYHLLDIKNIDNQII</sequence>
<name>D2UYC3_NAEGR</name>
<dbReference type="PANTHER" id="PTHR15002:SF0">
    <property type="entry name" value="RIBOSOMAL BIOGENESIS PROTEIN LAS1L"/>
    <property type="match status" value="1"/>
</dbReference>
<dbReference type="eggNOG" id="KOG2425">
    <property type="taxonomic scope" value="Eukaryota"/>
</dbReference>
<dbReference type="KEGG" id="ngr:NAEGRDRAFT_45140"/>
<dbReference type="AlphaFoldDB" id="D2UYC3"/>
<dbReference type="GeneID" id="8859090"/>
<evidence type="ECO:0000313" key="4">
    <source>
        <dbReference type="Proteomes" id="UP000006671"/>
    </source>
</evidence>
<accession>D2UYC3</accession>
<feature type="compositionally biased region" description="Polar residues" evidence="2">
    <location>
        <begin position="24"/>
        <end position="34"/>
    </location>
</feature>
<dbReference type="GO" id="GO:0090730">
    <property type="term" value="C:Las1 complex"/>
    <property type="evidence" value="ECO:0007669"/>
    <property type="project" value="InterPro"/>
</dbReference>
<dbReference type="GO" id="GO:0030687">
    <property type="term" value="C:preribosome, large subunit precursor"/>
    <property type="evidence" value="ECO:0007669"/>
    <property type="project" value="TreeGrafter"/>
</dbReference>
<dbReference type="RefSeq" id="XP_002683511.1">
    <property type="nucleotide sequence ID" value="XM_002683465.1"/>
</dbReference>
<dbReference type="STRING" id="5762.D2UYC3"/>
<keyword evidence="1" id="KW-0175">Coiled coil</keyword>
<dbReference type="PANTHER" id="PTHR15002">
    <property type="entry name" value="RIBOSOMAL BIOGENESIS PROTEIN LAS1L"/>
    <property type="match status" value="1"/>
</dbReference>
<gene>
    <name evidence="3" type="ORF">NAEGRDRAFT_45140</name>
</gene>
<dbReference type="GO" id="GO:0000470">
    <property type="term" value="P:maturation of LSU-rRNA"/>
    <property type="evidence" value="ECO:0007669"/>
    <property type="project" value="TreeGrafter"/>
</dbReference>
<feature type="region of interest" description="Disordered" evidence="2">
    <location>
        <begin position="1"/>
        <end position="41"/>
    </location>
</feature>
<dbReference type="OMA" id="EISHRKF"/>
<dbReference type="EMBL" id="GG738845">
    <property type="protein sequence ID" value="EFC50767.1"/>
    <property type="molecule type" value="Genomic_DNA"/>
</dbReference>
<organism evidence="4">
    <name type="scientific">Naegleria gruberi</name>
    <name type="common">Amoeba</name>
    <dbReference type="NCBI Taxonomy" id="5762"/>
    <lineage>
        <taxon>Eukaryota</taxon>
        <taxon>Discoba</taxon>
        <taxon>Heterolobosea</taxon>
        <taxon>Tetramitia</taxon>
        <taxon>Eutetramitia</taxon>
        <taxon>Vahlkampfiidae</taxon>
        <taxon>Naegleria</taxon>
    </lineage>
</organism>
<dbReference type="GO" id="GO:0000460">
    <property type="term" value="P:maturation of 5.8S rRNA"/>
    <property type="evidence" value="ECO:0007669"/>
    <property type="project" value="TreeGrafter"/>
</dbReference>